<evidence type="ECO:0000256" key="3">
    <source>
        <dbReference type="ARBA" id="ARBA00023163"/>
    </source>
</evidence>
<dbReference type="Gene3D" id="1.10.10.10">
    <property type="entry name" value="Winged helix-like DNA-binding domain superfamily/Winged helix DNA-binding domain"/>
    <property type="match status" value="1"/>
</dbReference>
<organism evidence="6 7">
    <name type="scientific">Paralimibaculum aggregatum</name>
    <dbReference type="NCBI Taxonomy" id="3036245"/>
    <lineage>
        <taxon>Bacteria</taxon>
        <taxon>Pseudomonadati</taxon>
        <taxon>Pseudomonadota</taxon>
        <taxon>Alphaproteobacteria</taxon>
        <taxon>Rhodobacterales</taxon>
        <taxon>Paracoccaceae</taxon>
        <taxon>Paralimibaculum</taxon>
    </lineage>
</organism>
<evidence type="ECO:0000256" key="1">
    <source>
        <dbReference type="ARBA" id="ARBA00023015"/>
    </source>
</evidence>
<accession>A0ABQ6LQ25</accession>
<comment type="caution">
    <text evidence="6">The sequence shown here is derived from an EMBL/GenBank/DDBJ whole genome shotgun (WGS) entry which is preliminary data.</text>
</comment>
<dbReference type="PANTHER" id="PTHR42756">
    <property type="entry name" value="TRANSCRIPTIONAL REGULATOR, MARR"/>
    <property type="match status" value="1"/>
</dbReference>
<reference evidence="6 7" key="1">
    <citation type="submission" date="2023-04" db="EMBL/GenBank/DDBJ databases">
        <title>Marinoamorphus aggregata gen. nov., sp. Nov., isolate from tissue of brittle star Ophioplocus japonicus.</title>
        <authorList>
            <person name="Kawano K."/>
            <person name="Sawayama S."/>
            <person name="Nakagawa S."/>
        </authorList>
    </citation>
    <scope>NUCLEOTIDE SEQUENCE [LARGE SCALE GENOMIC DNA]</scope>
    <source>
        <strain evidence="6 7">NKW23</strain>
    </source>
</reference>
<dbReference type="InterPro" id="IPR036388">
    <property type="entry name" value="WH-like_DNA-bd_sf"/>
</dbReference>
<name>A0ABQ6LQ25_9RHOB</name>
<keyword evidence="3" id="KW-0804">Transcription</keyword>
<keyword evidence="7" id="KW-1185">Reference proteome</keyword>
<feature type="domain" description="HTH marR-type" evidence="5">
    <location>
        <begin position="1"/>
        <end position="140"/>
    </location>
</feature>
<sequence>MLTVNMQCDRHDFHGLLHSAQLVEAELRRHLAPLGVRPRQARMIEAIGRLGAVSQAVLVPEFGVTSASMSTMTDRLLAAGYVTRTVDPASRRKNRLGPAGKGRALPAGITAAWDATDETIRAVPGADAAAFSGLARRLRDGLGGRPPGGRIAERAGSSADRRQRLARRPRAPAPAGASPSVPPAGSPASAAPARSRARAPPPPNAAGPSGSPR</sequence>
<dbReference type="EMBL" id="BSYI01000027">
    <property type="protein sequence ID" value="GMG83977.1"/>
    <property type="molecule type" value="Genomic_DNA"/>
</dbReference>
<dbReference type="InterPro" id="IPR000835">
    <property type="entry name" value="HTH_MarR-typ"/>
</dbReference>
<feature type="region of interest" description="Disordered" evidence="4">
    <location>
        <begin position="140"/>
        <end position="213"/>
    </location>
</feature>
<dbReference type="SUPFAM" id="SSF46785">
    <property type="entry name" value="Winged helix' DNA-binding domain"/>
    <property type="match status" value="1"/>
</dbReference>
<dbReference type="InterPro" id="IPR036390">
    <property type="entry name" value="WH_DNA-bd_sf"/>
</dbReference>
<keyword evidence="1" id="KW-0805">Transcription regulation</keyword>
<evidence type="ECO:0000256" key="2">
    <source>
        <dbReference type="ARBA" id="ARBA00023125"/>
    </source>
</evidence>
<dbReference type="Proteomes" id="UP001239909">
    <property type="component" value="Unassembled WGS sequence"/>
</dbReference>
<evidence type="ECO:0000313" key="6">
    <source>
        <dbReference type="EMBL" id="GMG83977.1"/>
    </source>
</evidence>
<dbReference type="PANTHER" id="PTHR42756:SF1">
    <property type="entry name" value="TRANSCRIPTIONAL REPRESSOR OF EMRAB OPERON"/>
    <property type="match status" value="1"/>
</dbReference>
<proteinExistence type="predicted"/>
<dbReference type="PROSITE" id="PS50995">
    <property type="entry name" value="HTH_MARR_2"/>
    <property type="match status" value="1"/>
</dbReference>
<keyword evidence="2" id="KW-0238">DNA-binding</keyword>
<protein>
    <recommendedName>
        <fullName evidence="5">HTH marR-type domain-containing protein</fullName>
    </recommendedName>
</protein>
<dbReference type="SMART" id="SM00347">
    <property type="entry name" value="HTH_MARR"/>
    <property type="match status" value="1"/>
</dbReference>
<evidence type="ECO:0000313" key="7">
    <source>
        <dbReference type="Proteomes" id="UP001239909"/>
    </source>
</evidence>
<evidence type="ECO:0000259" key="5">
    <source>
        <dbReference type="PROSITE" id="PS50995"/>
    </source>
</evidence>
<gene>
    <name evidence="6" type="ORF">LNKW23_31910</name>
</gene>
<dbReference type="Pfam" id="PF12802">
    <property type="entry name" value="MarR_2"/>
    <property type="match status" value="1"/>
</dbReference>
<evidence type="ECO:0000256" key="4">
    <source>
        <dbReference type="SAM" id="MobiDB-lite"/>
    </source>
</evidence>